<dbReference type="PROSITE" id="PS50111">
    <property type="entry name" value="CHEMOTAXIS_TRANSDUC_2"/>
    <property type="match status" value="1"/>
</dbReference>
<keyword evidence="8" id="KW-0812">Transmembrane</keyword>
<organism evidence="11 12">
    <name type="scientific">Paenibacillus psychroresistens</name>
    <dbReference type="NCBI Taxonomy" id="1778678"/>
    <lineage>
        <taxon>Bacteria</taxon>
        <taxon>Bacillati</taxon>
        <taxon>Bacillota</taxon>
        <taxon>Bacilli</taxon>
        <taxon>Bacillales</taxon>
        <taxon>Paenibacillaceae</taxon>
        <taxon>Paenibacillus</taxon>
    </lineage>
</organism>
<evidence type="ECO:0000313" key="11">
    <source>
        <dbReference type="EMBL" id="QGQ97912.1"/>
    </source>
</evidence>
<evidence type="ECO:0000256" key="1">
    <source>
        <dbReference type="ARBA" id="ARBA00004236"/>
    </source>
</evidence>
<evidence type="ECO:0000256" key="2">
    <source>
        <dbReference type="ARBA" id="ARBA00022475"/>
    </source>
</evidence>
<feature type="domain" description="Methyl-accepting transducer" evidence="9">
    <location>
        <begin position="276"/>
        <end position="512"/>
    </location>
</feature>
<dbReference type="KEGG" id="ppsc:EHS13_24995"/>
<evidence type="ECO:0000313" key="12">
    <source>
        <dbReference type="Proteomes" id="UP000426246"/>
    </source>
</evidence>
<dbReference type="PANTHER" id="PTHR32089">
    <property type="entry name" value="METHYL-ACCEPTING CHEMOTAXIS PROTEIN MCPB"/>
    <property type="match status" value="1"/>
</dbReference>
<dbReference type="Pfam" id="PF00672">
    <property type="entry name" value="HAMP"/>
    <property type="match status" value="1"/>
</dbReference>
<dbReference type="Gene3D" id="6.10.340.10">
    <property type="match status" value="1"/>
</dbReference>
<accession>A0A6B8RQD8</accession>
<keyword evidence="3 8" id="KW-0472">Membrane</keyword>
<reference evidence="12" key="1">
    <citation type="submission" date="2018-11" db="EMBL/GenBank/DDBJ databases">
        <title>Complete genome sequence of Paenibacillus sp. ML311-T8.</title>
        <authorList>
            <person name="Nam Y.-D."/>
            <person name="Kang J."/>
            <person name="Chung W.-H."/>
            <person name="Park Y.S."/>
        </authorList>
    </citation>
    <scope>NUCLEOTIDE SEQUENCE [LARGE SCALE GENOMIC DNA]</scope>
    <source>
        <strain evidence="12">ML311-T8</strain>
    </source>
</reference>
<evidence type="ECO:0000256" key="8">
    <source>
        <dbReference type="SAM" id="Phobius"/>
    </source>
</evidence>
<evidence type="ECO:0000256" key="3">
    <source>
        <dbReference type="ARBA" id="ARBA00023136"/>
    </source>
</evidence>
<evidence type="ECO:0000259" key="10">
    <source>
        <dbReference type="PROSITE" id="PS50885"/>
    </source>
</evidence>
<keyword evidence="2" id="KW-1003">Cell membrane</keyword>
<dbReference type="SMART" id="SM00304">
    <property type="entry name" value="HAMP"/>
    <property type="match status" value="1"/>
</dbReference>
<dbReference type="EMBL" id="CP034235">
    <property type="protein sequence ID" value="QGQ97912.1"/>
    <property type="molecule type" value="Genomic_DNA"/>
</dbReference>
<keyword evidence="12" id="KW-1185">Reference proteome</keyword>
<dbReference type="RefSeq" id="WP_155703013.1">
    <property type="nucleotide sequence ID" value="NZ_CP034235.1"/>
</dbReference>
<dbReference type="InterPro" id="IPR004089">
    <property type="entry name" value="MCPsignal_dom"/>
</dbReference>
<dbReference type="GO" id="GO:0006935">
    <property type="term" value="P:chemotaxis"/>
    <property type="evidence" value="ECO:0007669"/>
    <property type="project" value="InterPro"/>
</dbReference>
<dbReference type="InterPro" id="IPR003660">
    <property type="entry name" value="HAMP_dom"/>
</dbReference>
<dbReference type="CDD" id="cd06225">
    <property type="entry name" value="HAMP"/>
    <property type="match status" value="1"/>
</dbReference>
<dbReference type="PRINTS" id="PR00260">
    <property type="entry name" value="CHEMTRNSDUCR"/>
</dbReference>
<name>A0A6B8RQD8_9BACL</name>
<feature type="domain" description="HAMP" evidence="10">
    <location>
        <begin position="203"/>
        <end position="257"/>
    </location>
</feature>
<dbReference type="OrthoDB" id="107771at2"/>
<dbReference type="GO" id="GO:0005886">
    <property type="term" value="C:plasma membrane"/>
    <property type="evidence" value="ECO:0007669"/>
    <property type="project" value="UniProtKB-SubCell"/>
</dbReference>
<evidence type="ECO:0000256" key="4">
    <source>
        <dbReference type="ARBA" id="ARBA00023224"/>
    </source>
</evidence>
<dbReference type="Pfam" id="PF00015">
    <property type="entry name" value="MCPsignal"/>
    <property type="match status" value="1"/>
</dbReference>
<keyword evidence="7" id="KW-0175">Coiled coil</keyword>
<dbReference type="GO" id="GO:0004888">
    <property type="term" value="F:transmembrane signaling receptor activity"/>
    <property type="evidence" value="ECO:0007669"/>
    <property type="project" value="InterPro"/>
</dbReference>
<dbReference type="InterPro" id="IPR004090">
    <property type="entry name" value="Chemotax_Me-accpt_rcpt"/>
</dbReference>
<dbReference type="PROSITE" id="PS50885">
    <property type="entry name" value="HAMP"/>
    <property type="match status" value="1"/>
</dbReference>
<dbReference type="CDD" id="cd11386">
    <property type="entry name" value="MCP_signal"/>
    <property type="match status" value="1"/>
</dbReference>
<dbReference type="InterPro" id="IPR024478">
    <property type="entry name" value="HlyB_4HB_MCP"/>
</dbReference>
<dbReference type="Proteomes" id="UP000426246">
    <property type="component" value="Chromosome"/>
</dbReference>
<feature type="transmembrane region" description="Helical" evidence="8">
    <location>
        <begin position="182"/>
        <end position="205"/>
    </location>
</feature>
<dbReference type="Pfam" id="PF12729">
    <property type="entry name" value="4HB_MCP_1"/>
    <property type="match status" value="1"/>
</dbReference>
<keyword evidence="4 6" id="KW-0807">Transducer</keyword>
<dbReference type="PANTHER" id="PTHR32089:SF112">
    <property type="entry name" value="LYSOZYME-LIKE PROTEIN-RELATED"/>
    <property type="match status" value="1"/>
</dbReference>
<keyword evidence="8" id="KW-1133">Transmembrane helix</keyword>
<dbReference type="Gene3D" id="1.10.287.950">
    <property type="entry name" value="Methyl-accepting chemotaxis protein"/>
    <property type="match status" value="1"/>
</dbReference>
<evidence type="ECO:0000256" key="7">
    <source>
        <dbReference type="SAM" id="Coils"/>
    </source>
</evidence>
<gene>
    <name evidence="11" type="ORF">EHS13_24995</name>
</gene>
<dbReference type="SUPFAM" id="SSF58104">
    <property type="entry name" value="Methyl-accepting chemotaxis protein (MCP) signaling domain"/>
    <property type="match status" value="1"/>
</dbReference>
<feature type="transmembrane region" description="Helical" evidence="8">
    <location>
        <begin position="7"/>
        <end position="29"/>
    </location>
</feature>
<dbReference type="GO" id="GO:0007165">
    <property type="term" value="P:signal transduction"/>
    <property type="evidence" value="ECO:0007669"/>
    <property type="project" value="UniProtKB-KW"/>
</dbReference>
<evidence type="ECO:0000256" key="5">
    <source>
        <dbReference type="ARBA" id="ARBA00029447"/>
    </source>
</evidence>
<feature type="coiled-coil region" evidence="7">
    <location>
        <begin position="103"/>
        <end position="130"/>
    </location>
</feature>
<dbReference type="AlphaFoldDB" id="A0A6B8RQD8"/>
<comment type="subcellular location">
    <subcellularLocation>
        <location evidence="1">Cell membrane</location>
    </subcellularLocation>
</comment>
<evidence type="ECO:0000256" key="6">
    <source>
        <dbReference type="PROSITE-ProRule" id="PRU00284"/>
    </source>
</evidence>
<evidence type="ECO:0000259" key="9">
    <source>
        <dbReference type="PROSITE" id="PS50111"/>
    </source>
</evidence>
<protein>
    <submittedName>
        <fullName evidence="11">Methyl-accepting chemotaxis protein</fullName>
    </submittedName>
</protein>
<proteinExistence type="inferred from homology"/>
<comment type="similarity">
    <text evidence="5">Belongs to the methyl-accepting chemotaxis (MCP) protein family.</text>
</comment>
<sequence length="562" mass="61985">MTIRIKIIIGFSVMAFFFLISLFIVYSSLQKVSSTFVKFSDTDVRLLNLAQQIRFEDITLTDSVRGIIIDASNTIEKQNYDAFAGQIDSHIKEVKTLPISNRVKEIFEELDKNNQQLVDMETEMMNLSATDKIKTLEIFNGEYAKLRIIFAANLNEFQKIQLNQIDTKVKDNLTYVHSRSTLSLIIIAIALMIGAVVAFGIARIISRPILVINTKLKELSQNEGDLRERLSVKSKDEIGQLASSFNKMMDTIQNLIKQVKGSVELVSSTSQKLSVSAESAANVSTEISDKIKEVVIGAKTQLNGAEESHRAMEEMVIGIQRIAEGSMVVAEKSSSSAIEAKNGNETIQKAIHQMESIYNSVIKAASAVKKLGNRSEEIELIVQTITHISTQTNLLSLNAAIEAARAGEHGRGFAVVANEVRKLATQSEESATKIAVLINEIHRETNQAVQSMEEGTVEVKDGLIVVEEAGNLFQKIMDDLQQVAGEVQELSAISEEMAASSEEVTASSNETAYITKTTTNSMQQSSDAVEKQLESIEEIYSSTNDLNKVSKQLSDLIQKFKA</sequence>
<dbReference type="SMART" id="SM00283">
    <property type="entry name" value="MA"/>
    <property type="match status" value="1"/>
</dbReference>